<gene>
    <name evidence="1" type="ORF">HALTITAN_3314</name>
</gene>
<evidence type="ECO:0000313" key="2">
    <source>
        <dbReference type="Proteomes" id="UP000011651"/>
    </source>
</evidence>
<accession>L9U5C8</accession>
<sequence>MIGQTNGRPHYDPRCCSQGCLPSNRGRSHPRHGLVRLDKAYPQRWHYRCPWLVTRCSPLLLT</sequence>
<dbReference type="EMBL" id="AOPO01000048">
    <property type="protein sequence ID" value="ELY20064.1"/>
    <property type="molecule type" value="Genomic_DNA"/>
</dbReference>
<reference evidence="1 2" key="1">
    <citation type="journal article" date="2013" name="Genome Announc.">
        <title>Draft Genome of the Marine Gammaproteobacterium Halomonas titanicae.</title>
        <authorList>
            <person name="Sanchez-Porro C."/>
            <person name="de la Haba R.R."/>
            <person name="Cruz-Hernandez N."/>
            <person name="Gonzalez J.M."/>
            <person name="Reyes-Guirao C."/>
            <person name="Navarro-Sampedro L."/>
            <person name="Carballo M."/>
            <person name="Ventosa A."/>
        </authorList>
    </citation>
    <scope>NUCLEOTIDE SEQUENCE [LARGE SCALE GENOMIC DNA]</scope>
    <source>
        <strain evidence="1 2">BH1</strain>
    </source>
</reference>
<dbReference type="Proteomes" id="UP000011651">
    <property type="component" value="Unassembled WGS sequence"/>
</dbReference>
<proteinExistence type="predicted"/>
<comment type="caution">
    <text evidence="1">The sequence shown here is derived from an EMBL/GenBank/DDBJ whole genome shotgun (WGS) entry which is preliminary data.</text>
</comment>
<dbReference type="AlphaFoldDB" id="L9U5C8"/>
<protein>
    <submittedName>
        <fullName evidence="1">Uncharacterized protein</fullName>
    </submittedName>
</protein>
<evidence type="ECO:0000313" key="1">
    <source>
        <dbReference type="EMBL" id="ELY20064.1"/>
    </source>
</evidence>
<organism evidence="1 2">
    <name type="scientific">Vreelandella titanicae BH1</name>
    <dbReference type="NCBI Taxonomy" id="1204738"/>
    <lineage>
        <taxon>Bacteria</taxon>
        <taxon>Pseudomonadati</taxon>
        <taxon>Pseudomonadota</taxon>
        <taxon>Gammaproteobacteria</taxon>
        <taxon>Oceanospirillales</taxon>
        <taxon>Halomonadaceae</taxon>
        <taxon>Vreelandella</taxon>
    </lineage>
</organism>
<name>L9U5C8_9GAMM</name>